<comment type="subcellular location">
    <subcellularLocation>
        <location evidence="1">Cell membrane</location>
        <topology evidence="1">Multi-pass membrane protein</topology>
    </subcellularLocation>
</comment>
<dbReference type="InterPro" id="IPR011701">
    <property type="entry name" value="MFS"/>
</dbReference>
<protein>
    <submittedName>
        <fullName evidence="8">MFS transporter</fullName>
    </submittedName>
</protein>
<dbReference type="InterPro" id="IPR036259">
    <property type="entry name" value="MFS_trans_sf"/>
</dbReference>
<keyword evidence="3 6" id="KW-0812">Transmembrane</keyword>
<evidence type="ECO:0000256" key="3">
    <source>
        <dbReference type="ARBA" id="ARBA00022692"/>
    </source>
</evidence>
<feature type="transmembrane region" description="Helical" evidence="6">
    <location>
        <begin position="39"/>
        <end position="56"/>
    </location>
</feature>
<keyword evidence="4 6" id="KW-1133">Transmembrane helix</keyword>
<feature type="transmembrane region" description="Helical" evidence="6">
    <location>
        <begin position="68"/>
        <end position="86"/>
    </location>
</feature>
<dbReference type="PROSITE" id="PS50850">
    <property type="entry name" value="MFS"/>
    <property type="match status" value="1"/>
</dbReference>
<dbReference type="InterPro" id="IPR052528">
    <property type="entry name" value="Sugar_transport-like"/>
</dbReference>
<sequence>MTYKRFILSQGLIMMASSMVFPFYVLLLNNVGNSYSQFGWAYGLFTLTAALSYPIIGKVSDKIGDKTLFEIYCWSMAMLLLIFPLVTEVWQVYILQVIMGILGAVQRNTEKTSLARTIEKEHAGREIGKYHLWTSIGAAVAVILTGYIVDFITIGSIFYLASILYMISGIVLRKNKKETHILGE</sequence>
<evidence type="ECO:0000256" key="1">
    <source>
        <dbReference type="ARBA" id="ARBA00004651"/>
    </source>
</evidence>
<evidence type="ECO:0000313" key="8">
    <source>
        <dbReference type="EMBL" id="PFJ33182.1"/>
    </source>
</evidence>
<evidence type="ECO:0000313" key="9">
    <source>
        <dbReference type="Proteomes" id="UP000224003"/>
    </source>
</evidence>
<reference evidence="8 9" key="1">
    <citation type="submission" date="2017-09" db="EMBL/GenBank/DDBJ databases">
        <title>Large-scale bioinformatics analysis of Bacillus genomes uncovers conserved roles of natural products in bacterial physiology.</title>
        <authorList>
            <consortium name="Agbiome Team Llc"/>
            <person name="Bleich R.M."/>
            <person name="Grubbs K.J."/>
            <person name="Santa Maria K.C."/>
            <person name="Allen S.E."/>
            <person name="Farag S."/>
            <person name="Shank E.A."/>
            <person name="Bowers A."/>
        </authorList>
    </citation>
    <scope>NUCLEOTIDE SEQUENCE [LARGE SCALE GENOMIC DNA]</scope>
    <source>
        <strain evidence="8 9">AFS085496</strain>
    </source>
</reference>
<evidence type="ECO:0000256" key="4">
    <source>
        <dbReference type="ARBA" id="ARBA00022989"/>
    </source>
</evidence>
<evidence type="ECO:0000256" key="2">
    <source>
        <dbReference type="ARBA" id="ARBA00022448"/>
    </source>
</evidence>
<dbReference type="Pfam" id="PF07690">
    <property type="entry name" value="MFS_1"/>
    <property type="match status" value="1"/>
</dbReference>
<proteinExistence type="predicted"/>
<organism evidence="8 9">
    <name type="scientific">Bacillus thuringiensis</name>
    <dbReference type="NCBI Taxonomy" id="1428"/>
    <lineage>
        <taxon>Bacteria</taxon>
        <taxon>Bacillati</taxon>
        <taxon>Bacillota</taxon>
        <taxon>Bacilli</taxon>
        <taxon>Bacillales</taxon>
        <taxon>Bacillaceae</taxon>
        <taxon>Bacillus</taxon>
        <taxon>Bacillus cereus group</taxon>
    </lineage>
</organism>
<feature type="transmembrane region" description="Helical" evidence="6">
    <location>
        <begin position="130"/>
        <end position="148"/>
    </location>
</feature>
<comment type="caution">
    <text evidence="8">The sequence shown here is derived from an EMBL/GenBank/DDBJ whole genome shotgun (WGS) entry which is preliminary data.</text>
</comment>
<accession>A0A9X6WIF2</accession>
<feature type="transmembrane region" description="Helical" evidence="6">
    <location>
        <begin position="92"/>
        <end position="109"/>
    </location>
</feature>
<keyword evidence="5 6" id="KW-0472">Membrane</keyword>
<dbReference type="RefSeq" id="WP_098517294.1">
    <property type="nucleotide sequence ID" value="NZ_NUVX01000062.1"/>
</dbReference>
<feature type="domain" description="Major facilitator superfamily (MFS) profile" evidence="7">
    <location>
        <begin position="1"/>
        <end position="184"/>
    </location>
</feature>
<dbReference type="InterPro" id="IPR020846">
    <property type="entry name" value="MFS_dom"/>
</dbReference>
<dbReference type="SUPFAM" id="SSF103473">
    <property type="entry name" value="MFS general substrate transporter"/>
    <property type="match status" value="1"/>
</dbReference>
<dbReference type="PANTHER" id="PTHR23526">
    <property type="entry name" value="INTEGRAL MEMBRANE TRANSPORT PROTEIN-RELATED"/>
    <property type="match status" value="1"/>
</dbReference>
<dbReference type="Proteomes" id="UP000224003">
    <property type="component" value="Unassembled WGS sequence"/>
</dbReference>
<evidence type="ECO:0000256" key="6">
    <source>
        <dbReference type="SAM" id="Phobius"/>
    </source>
</evidence>
<feature type="transmembrane region" description="Helical" evidence="6">
    <location>
        <begin position="7"/>
        <end position="27"/>
    </location>
</feature>
<dbReference type="PANTHER" id="PTHR23526:SF2">
    <property type="entry name" value="MAJOR FACILITATOR SUPERFAMILY (MFS) PROFILE DOMAIN-CONTAINING PROTEIN"/>
    <property type="match status" value="1"/>
</dbReference>
<gene>
    <name evidence="8" type="ORF">COJ15_28485</name>
</gene>
<evidence type="ECO:0000259" key="7">
    <source>
        <dbReference type="PROSITE" id="PS50850"/>
    </source>
</evidence>
<name>A0A9X6WIF2_BACTU</name>
<dbReference type="Gene3D" id="1.20.1250.20">
    <property type="entry name" value="MFS general substrate transporter like domains"/>
    <property type="match status" value="1"/>
</dbReference>
<dbReference type="EMBL" id="NUVX01000062">
    <property type="protein sequence ID" value="PFJ33182.1"/>
    <property type="molecule type" value="Genomic_DNA"/>
</dbReference>
<feature type="transmembrane region" description="Helical" evidence="6">
    <location>
        <begin position="154"/>
        <end position="172"/>
    </location>
</feature>
<dbReference type="GO" id="GO:0005886">
    <property type="term" value="C:plasma membrane"/>
    <property type="evidence" value="ECO:0007669"/>
    <property type="project" value="UniProtKB-SubCell"/>
</dbReference>
<dbReference type="GO" id="GO:0022857">
    <property type="term" value="F:transmembrane transporter activity"/>
    <property type="evidence" value="ECO:0007669"/>
    <property type="project" value="InterPro"/>
</dbReference>
<keyword evidence="2" id="KW-0813">Transport</keyword>
<evidence type="ECO:0000256" key="5">
    <source>
        <dbReference type="ARBA" id="ARBA00023136"/>
    </source>
</evidence>
<dbReference type="AlphaFoldDB" id="A0A9X6WIF2"/>